<dbReference type="CDD" id="cd00761">
    <property type="entry name" value="Glyco_tranf_GTA_type"/>
    <property type="match status" value="1"/>
</dbReference>
<keyword evidence="4 6" id="KW-0808">Transferase</keyword>
<dbReference type="Pfam" id="PF00535">
    <property type="entry name" value="Glycos_transf_2"/>
    <property type="match status" value="1"/>
</dbReference>
<accession>A0A366E3M2</accession>
<evidence type="ECO:0000256" key="4">
    <source>
        <dbReference type="ARBA" id="ARBA00022679"/>
    </source>
</evidence>
<proteinExistence type="inferred from homology"/>
<protein>
    <submittedName>
        <fullName evidence="6">GT2 family glycosyltransferase</fullName>
    </submittedName>
</protein>
<dbReference type="EMBL" id="QNRE01000001">
    <property type="protein sequence ID" value="RBO96008.1"/>
    <property type="molecule type" value="Genomic_DNA"/>
</dbReference>
<comment type="similarity">
    <text evidence="2">Belongs to the glycosyltransferase 2 family.</text>
</comment>
<evidence type="ECO:0000256" key="2">
    <source>
        <dbReference type="ARBA" id="ARBA00006739"/>
    </source>
</evidence>
<dbReference type="InterPro" id="IPR001173">
    <property type="entry name" value="Glyco_trans_2-like"/>
</dbReference>
<gene>
    <name evidence="6" type="ORF">DFR74_10119</name>
</gene>
<dbReference type="PANTHER" id="PTHR43179">
    <property type="entry name" value="RHAMNOSYLTRANSFERASE WBBL"/>
    <property type="match status" value="1"/>
</dbReference>
<reference evidence="6 7" key="1">
    <citation type="submission" date="2018-06" db="EMBL/GenBank/DDBJ databases">
        <title>Genomic Encyclopedia of Type Strains, Phase IV (KMG-IV): sequencing the most valuable type-strain genomes for metagenomic binning, comparative biology and taxonomic classification.</title>
        <authorList>
            <person name="Goeker M."/>
        </authorList>
    </citation>
    <scope>NUCLEOTIDE SEQUENCE [LARGE SCALE GENOMIC DNA]</scope>
    <source>
        <strain evidence="6 7">DSM 44599</strain>
    </source>
</reference>
<dbReference type="SUPFAM" id="SSF53448">
    <property type="entry name" value="Nucleotide-diphospho-sugar transferases"/>
    <property type="match status" value="1"/>
</dbReference>
<feature type="domain" description="Glycosyltransferase 2-like" evidence="5">
    <location>
        <begin position="39"/>
        <end position="141"/>
    </location>
</feature>
<dbReference type="Proteomes" id="UP000252586">
    <property type="component" value="Unassembled WGS sequence"/>
</dbReference>
<dbReference type="OrthoDB" id="4120491at2"/>
<evidence type="ECO:0000313" key="7">
    <source>
        <dbReference type="Proteomes" id="UP000252586"/>
    </source>
</evidence>
<dbReference type="RefSeq" id="WP_147265707.1">
    <property type="nucleotide sequence ID" value="NZ_QNRE01000001.1"/>
</dbReference>
<name>A0A366E3M2_9NOCA</name>
<sequence>MNSRLGRRRTLRSAILAHDNDYGFDPRTPHWPAPPLRVSCVVPYYETGPLAIECVHRLAAAVAAYRAGIGLGAPAAQIVVVDDGSRTHPFPADAAPGLVRVIRLPHNQGRAAARNTGLRASREFDLALFVDSDVLVHPDLVIETCRLWQPPTTRPGPAPIVASLMSTYRAGAEKFAPARAISAASITADWRFSCRFQPSWIADPSDWMYVGHRFNLVPATNYFRSWHGAVGPWLLPNMVLGGCFAVPVGPALAVGGFDEAFARYGFTETSLAARLTASGVPVIPQITVAAVHVEHNPAHHNQRDRDTHLATAHRRFFTEFLAHDLD</sequence>
<evidence type="ECO:0000256" key="1">
    <source>
        <dbReference type="ARBA" id="ARBA00004776"/>
    </source>
</evidence>
<dbReference type="InterPro" id="IPR029044">
    <property type="entry name" value="Nucleotide-diphossugar_trans"/>
</dbReference>
<evidence type="ECO:0000256" key="3">
    <source>
        <dbReference type="ARBA" id="ARBA00022676"/>
    </source>
</evidence>
<keyword evidence="7" id="KW-1185">Reference proteome</keyword>
<dbReference type="Gene3D" id="3.90.550.10">
    <property type="entry name" value="Spore Coat Polysaccharide Biosynthesis Protein SpsA, Chain A"/>
    <property type="match status" value="1"/>
</dbReference>
<evidence type="ECO:0000259" key="5">
    <source>
        <dbReference type="Pfam" id="PF00535"/>
    </source>
</evidence>
<dbReference type="PANTHER" id="PTHR43179:SF12">
    <property type="entry name" value="GALACTOFURANOSYLTRANSFERASE GLFT2"/>
    <property type="match status" value="1"/>
</dbReference>
<organism evidence="6 7">
    <name type="scientific">Nocardia puris</name>
    <dbReference type="NCBI Taxonomy" id="208602"/>
    <lineage>
        <taxon>Bacteria</taxon>
        <taxon>Bacillati</taxon>
        <taxon>Actinomycetota</taxon>
        <taxon>Actinomycetes</taxon>
        <taxon>Mycobacteriales</taxon>
        <taxon>Nocardiaceae</taxon>
        <taxon>Nocardia</taxon>
    </lineage>
</organism>
<keyword evidence="3" id="KW-0328">Glycosyltransferase</keyword>
<comment type="pathway">
    <text evidence="1">Cell wall biogenesis; cell wall polysaccharide biosynthesis.</text>
</comment>
<comment type="caution">
    <text evidence="6">The sequence shown here is derived from an EMBL/GenBank/DDBJ whole genome shotgun (WGS) entry which is preliminary data.</text>
</comment>
<dbReference type="AlphaFoldDB" id="A0A366E3M2"/>
<dbReference type="STRING" id="1210090.GCA_001613185_04269"/>
<evidence type="ECO:0000313" key="6">
    <source>
        <dbReference type="EMBL" id="RBO96008.1"/>
    </source>
</evidence>
<dbReference type="GO" id="GO:0016757">
    <property type="term" value="F:glycosyltransferase activity"/>
    <property type="evidence" value="ECO:0007669"/>
    <property type="project" value="UniProtKB-KW"/>
</dbReference>